<feature type="domain" description="Pyrin" evidence="1">
    <location>
        <begin position="1"/>
        <end position="85"/>
    </location>
</feature>
<accession>A0AAV1PMT7</accession>
<keyword evidence="3" id="KW-1185">Reference proteome</keyword>
<dbReference type="Proteomes" id="UP001314229">
    <property type="component" value="Unassembled WGS sequence"/>
</dbReference>
<reference evidence="2 3" key="1">
    <citation type="submission" date="2024-01" db="EMBL/GenBank/DDBJ databases">
        <authorList>
            <person name="Alioto T."/>
            <person name="Alioto T."/>
            <person name="Gomez Garrido J."/>
        </authorList>
    </citation>
    <scope>NUCLEOTIDE SEQUENCE [LARGE SCALE GENOMIC DNA]</scope>
</reference>
<proteinExistence type="predicted"/>
<dbReference type="SMART" id="SM01289">
    <property type="entry name" value="PYRIN"/>
    <property type="match status" value="1"/>
</dbReference>
<dbReference type="InterPro" id="IPR004020">
    <property type="entry name" value="DAPIN"/>
</dbReference>
<dbReference type="PROSITE" id="PS50824">
    <property type="entry name" value="DAPIN"/>
    <property type="match status" value="1"/>
</dbReference>
<dbReference type="EMBL" id="CAWUFR010000219">
    <property type="protein sequence ID" value="CAK6972986.1"/>
    <property type="molecule type" value="Genomic_DNA"/>
</dbReference>
<sequence length="255" mass="26986">MLVPELLLELMEVLDDQDFNEFKSYLLQNVLTGCKPMAKSSSRHAAVTEMIQSYGQEMAVNVTAEILSRMYRNNTGEELKKTYTEGAAAEQNVPCQLVPFSSALGRSARQNISAGEARGATGHLVMAKNGNVVINDSAPKVLIANNGNAIINDSAPIFVIVTNGSAIINGSAPIVVIVKNGNAIINDGAPLVLKIKNGDMITNGSIPRVLEIRNGRMVISDNAKTVQRANNAGRSINGSACGNVNIGSITVGSTY</sequence>
<evidence type="ECO:0000313" key="2">
    <source>
        <dbReference type="EMBL" id="CAK6972986.1"/>
    </source>
</evidence>
<evidence type="ECO:0000259" key="1">
    <source>
        <dbReference type="PROSITE" id="PS50824"/>
    </source>
</evidence>
<name>A0AAV1PMT7_SCOSC</name>
<gene>
    <name evidence="2" type="ORF">FSCOSCO3_A019154</name>
</gene>
<dbReference type="InterPro" id="IPR011029">
    <property type="entry name" value="DEATH-like_dom_sf"/>
</dbReference>
<evidence type="ECO:0000313" key="3">
    <source>
        <dbReference type="Proteomes" id="UP001314229"/>
    </source>
</evidence>
<protein>
    <submittedName>
        <fullName evidence="2">Pyrin Marenostrin</fullName>
    </submittedName>
</protein>
<organism evidence="2 3">
    <name type="scientific">Scomber scombrus</name>
    <name type="common">Atlantic mackerel</name>
    <name type="synonym">Scomber vernalis</name>
    <dbReference type="NCBI Taxonomy" id="13677"/>
    <lineage>
        <taxon>Eukaryota</taxon>
        <taxon>Metazoa</taxon>
        <taxon>Chordata</taxon>
        <taxon>Craniata</taxon>
        <taxon>Vertebrata</taxon>
        <taxon>Euteleostomi</taxon>
        <taxon>Actinopterygii</taxon>
        <taxon>Neopterygii</taxon>
        <taxon>Teleostei</taxon>
        <taxon>Neoteleostei</taxon>
        <taxon>Acanthomorphata</taxon>
        <taxon>Pelagiaria</taxon>
        <taxon>Scombriformes</taxon>
        <taxon>Scombridae</taxon>
        <taxon>Scomber</taxon>
    </lineage>
</organism>
<dbReference type="AlphaFoldDB" id="A0AAV1PMT7"/>
<dbReference type="Gene3D" id="1.10.533.10">
    <property type="entry name" value="Death Domain, Fas"/>
    <property type="match status" value="1"/>
</dbReference>
<dbReference type="SUPFAM" id="SSF47986">
    <property type="entry name" value="DEATH domain"/>
    <property type="match status" value="1"/>
</dbReference>
<comment type="caution">
    <text evidence="2">The sequence shown here is derived from an EMBL/GenBank/DDBJ whole genome shotgun (WGS) entry which is preliminary data.</text>
</comment>
<dbReference type="Pfam" id="PF02758">
    <property type="entry name" value="PYRIN"/>
    <property type="match status" value="1"/>
</dbReference>